<keyword evidence="2" id="KW-1185">Reference proteome</keyword>
<dbReference type="EMBL" id="KN832879">
    <property type="protein sequence ID" value="KIM99196.1"/>
    <property type="molecule type" value="Genomic_DNA"/>
</dbReference>
<evidence type="ECO:0000313" key="2">
    <source>
        <dbReference type="Proteomes" id="UP000054321"/>
    </source>
</evidence>
<evidence type="ECO:0008006" key="3">
    <source>
        <dbReference type="Google" id="ProtNLM"/>
    </source>
</evidence>
<name>A0A0C3HA24_OIDMZ</name>
<dbReference type="Gene3D" id="3.30.70.100">
    <property type="match status" value="1"/>
</dbReference>
<dbReference type="OrthoDB" id="2851338at2759"/>
<protein>
    <recommendedName>
        <fullName evidence="3">ABM domain-containing protein</fullName>
    </recommendedName>
</protein>
<dbReference type="InterPro" id="IPR011008">
    <property type="entry name" value="Dimeric_a/b-barrel"/>
</dbReference>
<dbReference type="STRING" id="913774.A0A0C3HA24"/>
<evidence type="ECO:0000313" key="1">
    <source>
        <dbReference type="EMBL" id="KIM99196.1"/>
    </source>
</evidence>
<reference evidence="1 2" key="1">
    <citation type="submission" date="2014-04" db="EMBL/GenBank/DDBJ databases">
        <authorList>
            <consortium name="DOE Joint Genome Institute"/>
            <person name="Kuo A."/>
            <person name="Martino E."/>
            <person name="Perotto S."/>
            <person name="Kohler A."/>
            <person name="Nagy L.G."/>
            <person name="Floudas D."/>
            <person name="Copeland A."/>
            <person name="Barry K.W."/>
            <person name="Cichocki N."/>
            <person name="Veneault-Fourrey C."/>
            <person name="LaButti K."/>
            <person name="Lindquist E.A."/>
            <person name="Lipzen A."/>
            <person name="Lundell T."/>
            <person name="Morin E."/>
            <person name="Murat C."/>
            <person name="Sun H."/>
            <person name="Tunlid A."/>
            <person name="Henrissat B."/>
            <person name="Grigoriev I.V."/>
            <person name="Hibbett D.S."/>
            <person name="Martin F."/>
            <person name="Nordberg H.P."/>
            <person name="Cantor M.N."/>
            <person name="Hua S.X."/>
        </authorList>
    </citation>
    <scope>NUCLEOTIDE SEQUENCE [LARGE SCALE GENOMIC DNA]</scope>
    <source>
        <strain evidence="1 2">Zn</strain>
    </source>
</reference>
<dbReference type="Proteomes" id="UP000054321">
    <property type="component" value="Unassembled WGS sequence"/>
</dbReference>
<reference evidence="2" key="2">
    <citation type="submission" date="2015-01" db="EMBL/GenBank/DDBJ databases">
        <title>Evolutionary Origins and Diversification of the Mycorrhizal Mutualists.</title>
        <authorList>
            <consortium name="DOE Joint Genome Institute"/>
            <consortium name="Mycorrhizal Genomics Consortium"/>
            <person name="Kohler A."/>
            <person name="Kuo A."/>
            <person name="Nagy L.G."/>
            <person name="Floudas D."/>
            <person name="Copeland A."/>
            <person name="Barry K.W."/>
            <person name="Cichocki N."/>
            <person name="Veneault-Fourrey C."/>
            <person name="LaButti K."/>
            <person name="Lindquist E.A."/>
            <person name="Lipzen A."/>
            <person name="Lundell T."/>
            <person name="Morin E."/>
            <person name="Murat C."/>
            <person name="Riley R."/>
            <person name="Ohm R."/>
            <person name="Sun H."/>
            <person name="Tunlid A."/>
            <person name="Henrissat B."/>
            <person name="Grigoriev I.V."/>
            <person name="Hibbett D.S."/>
            <person name="Martin F."/>
        </authorList>
    </citation>
    <scope>NUCLEOTIDE SEQUENCE [LARGE SCALE GENOMIC DNA]</scope>
    <source>
        <strain evidence="2">Zn</strain>
    </source>
</reference>
<organism evidence="1 2">
    <name type="scientific">Oidiodendron maius (strain Zn)</name>
    <dbReference type="NCBI Taxonomy" id="913774"/>
    <lineage>
        <taxon>Eukaryota</taxon>
        <taxon>Fungi</taxon>
        <taxon>Dikarya</taxon>
        <taxon>Ascomycota</taxon>
        <taxon>Pezizomycotina</taxon>
        <taxon>Leotiomycetes</taxon>
        <taxon>Leotiomycetes incertae sedis</taxon>
        <taxon>Myxotrichaceae</taxon>
        <taxon>Oidiodendron</taxon>
    </lineage>
</organism>
<dbReference type="HOGENOM" id="CLU_073903_0_0_1"/>
<dbReference type="InParanoid" id="A0A0C3HA24"/>
<sequence length="221" mass="25214">MPPVTALYAIVLSDSQPDGVEFPGSYQQTREEGKSPTHSITRMVVYQATDNEKPEWFTTYEYGIDVGLLPADSKSQSGSFSELTNGEALYDLVSLRQAPGVEFHLSKPGDVELVAVSMTLKDVENAEVQFDKWYEQEHTDLLSKVPGWLRTRRFKTSHFAMDKEATYLALHEYEWKNGLGGEAHLAAMSTNWRNEIMQIYVKDKSRRTYQLQEDLGRHDNI</sequence>
<gene>
    <name evidence="1" type="ORF">OIDMADRAFT_56356</name>
</gene>
<accession>A0A0C3HA24</accession>
<dbReference type="AlphaFoldDB" id="A0A0C3HA24"/>
<proteinExistence type="predicted"/>
<dbReference type="SUPFAM" id="SSF54909">
    <property type="entry name" value="Dimeric alpha+beta barrel"/>
    <property type="match status" value="1"/>
</dbReference>